<dbReference type="InterPro" id="IPR002125">
    <property type="entry name" value="CMP_dCMP_dom"/>
</dbReference>
<gene>
    <name evidence="10" type="primary">tadA_2</name>
    <name evidence="10" type="ORF">D7316_05299</name>
</gene>
<dbReference type="PANTHER" id="PTHR11079:SF190">
    <property type="entry name" value="CYTOSINE DEAMINASE"/>
    <property type="match status" value="1"/>
</dbReference>
<dbReference type="GO" id="GO:0046872">
    <property type="term" value="F:metal ion binding"/>
    <property type="evidence" value="ECO:0007669"/>
    <property type="project" value="UniProtKB-KW"/>
</dbReference>
<evidence type="ECO:0000313" key="10">
    <source>
        <dbReference type="EMBL" id="AZG48679.1"/>
    </source>
</evidence>
<feature type="domain" description="CMP/dCMP-type deaminase" evidence="9">
    <location>
        <begin position="41"/>
        <end position="157"/>
    </location>
</feature>
<evidence type="ECO:0000256" key="6">
    <source>
        <dbReference type="ARBA" id="ARBA00022801"/>
    </source>
</evidence>
<evidence type="ECO:0000313" key="11">
    <source>
        <dbReference type="Proteomes" id="UP000271469"/>
    </source>
</evidence>
<dbReference type="KEGG" id="gom:D7316_05299"/>
<dbReference type="Gene3D" id="3.40.140.10">
    <property type="entry name" value="Cytidine Deaminase, domain 2"/>
    <property type="match status" value="1"/>
</dbReference>
<dbReference type="InterPro" id="IPR016193">
    <property type="entry name" value="Cytidine_deaminase-like"/>
</dbReference>
<evidence type="ECO:0000256" key="4">
    <source>
        <dbReference type="ARBA" id="ARBA00022490"/>
    </source>
</evidence>
<accession>A0A3G8JVN8</accession>
<dbReference type="GO" id="GO:0005737">
    <property type="term" value="C:cytoplasm"/>
    <property type="evidence" value="ECO:0007669"/>
    <property type="project" value="UniProtKB-SubCell"/>
</dbReference>
<dbReference type="GO" id="GO:0072527">
    <property type="term" value="P:pyrimidine-containing compound metabolic process"/>
    <property type="evidence" value="ECO:0007669"/>
    <property type="project" value="UniProtKB-ARBA"/>
</dbReference>
<dbReference type="GO" id="GO:0052717">
    <property type="term" value="F:tRNA-specific adenosine-34 deaminase activity"/>
    <property type="evidence" value="ECO:0007669"/>
    <property type="project" value="UniProtKB-EC"/>
</dbReference>
<name>A0A3G8JVN8_9ACTN</name>
<comment type="subcellular location">
    <subcellularLocation>
        <location evidence="2">Cytoplasm</location>
    </subcellularLocation>
</comment>
<dbReference type="FunFam" id="3.40.140.10:FF:000016">
    <property type="entry name" value="Cytosine deaminase"/>
    <property type="match status" value="1"/>
</dbReference>
<dbReference type="SUPFAM" id="SSF53927">
    <property type="entry name" value="Cytidine deaminase-like"/>
    <property type="match status" value="1"/>
</dbReference>
<dbReference type="Proteomes" id="UP000271469">
    <property type="component" value="Chromosome"/>
</dbReference>
<evidence type="ECO:0000256" key="8">
    <source>
        <dbReference type="ARBA" id="ARBA00060693"/>
    </source>
</evidence>
<evidence type="ECO:0000256" key="1">
    <source>
        <dbReference type="ARBA" id="ARBA00001947"/>
    </source>
</evidence>
<proteinExistence type="predicted"/>
<dbReference type="GO" id="GO:0008835">
    <property type="term" value="F:diaminohydroxyphosphoribosylaminopyrimidine deaminase activity"/>
    <property type="evidence" value="ECO:0007669"/>
    <property type="project" value="TreeGrafter"/>
</dbReference>
<dbReference type="PANTHER" id="PTHR11079">
    <property type="entry name" value="CYTOSINE DEAMINASE FAMILY MEMBER"/>
    <property type="match status" value="1"/>
</dbReference>
<keyword evidence="6 10" id="KW-0378">Hydrolase</keyword>
<keyword evidence="5" id="KW-0479">Metal-binding</keyword>
<keyword evidence="4" id="KW-0963">Cytoplasm</keyword>
<evidence type="ECO:0000256" key="5">
    <source>
        <dbReference type="ARBA" id="ARBA00022723"/>
    </source>
</evidence>
<evidence type="ECO:0000259" key="9">
    <source>
        <dbReference type="PROSITE" id="PS51747"/>
    </source>
</evidence>
<sequence length="194" mass="20844">MSSTICTFGDARRATNCQLWHREVDGRLIVMTTRTDAVPGLDPAVLLETAYRQARIGLDEGGIPIGAALFSADGTLLGEGRNRRVQHDDPSVHGETDAFRAAGRQRDYSSTIMVTTLAPCWYCSGLIRQFGIGAVVIGENRTFGGGEEWLADLGVTVTIVDDDRCVAMMADFIAADPALWNEDIGVAGPEGEIV</sequence>
<evidence type="ECO:0000256" key="3">
    <source>
        <dbReference type="ARBA" id="ARBA00011738"/>
    </source>
</evidence>
<dbReference type="EC" id="3.5.4.33" evidence="10"/>
<dbReference type="EMBL" id="CP033972">
    <property type="protein sequence ID" value="AZG48679.1"/>
    <property type="molecule type" value="Genomic_DNA"/>
</dbReference>
<protein>
    <submittedName>
        <fullName evidence="10">tRNA-specific adenosine deaminase</fullName>
        <ecNumber evidence="10">3.5.4.33</ecNumber>
    </submittedName>
</protein>
<comment type="cofactor">
    <cofactor evidence="1">
        <name>Zn(2+)</name>
        <dbReference type="ChEBI" id="CHEBI:29105"/>
    </cofactor>
</comment>
<comment type="pathway">
    <text evidence="8">Pyrimidine metabolism.</text>
</comment>
<comment type="subunit">
    <text evidence="3">Homodimer.</text>
</comment>
<dbReference type="AlphaFoldDB" id="A0A3G8JVN8"/>
<reference evidence="10 11" key="1">
    <citation type="submission" date="2018-11" db="EMBL/GenBank/DDBJ databases">
        <title>Gordonia insulae sp. nov., isolated from an island soil.</title>
        <authorList>
            <person name="Kim Y.S."/>
            <person name="Kim S.B."/>
        </authorList>
    </citation>
    <scope>NUCLEOTIDE SEQUENCE [LARGE SCALE GENOMIC DNA]</scope>
    <source>
        <strain evidence="10 11">MMS17-SY073</strain>
    </source>
</reference>
<dbReference type="GO" id="GO:0055086">
    <property type="term" value="P:nucleobase-containing small molecule metabolic process"/>
    <property type="evidence" value="ECO:0007669"/>
    <property type="project" value="UniProtKB-ARBA"/>
</dbReference>
<dbReference type="CDD" id="cd01285">
    <property type="entry name" value="nucleoside_deaminase"/>
    <property type="match status" value="1"/>
</dbReference>
<keyword evidence="11" id="KW-1185">Reference proteome</keyword>
<dbReference type="PROSITE" id="PS51747">
    <property type="entry name" value="CYT_DCMP_DEAMINASES_2"/>
    <property type="match status" value="1"/>
</dbReference>
<evidence type="ECO:0000256" key="2">
    <source>
        <dbReference type="ARBA" id="ARBA00004496"/>
    </source>
</evidence>
<organism evidence="10 11">
    <name type="scientific">Gordonia insulae</name>
    <dbReference type="NCBI Taxonomy" id="2420509"/>
    <lineage>
        <taxon>Bacteria</taxon>
        <taxon>Bacillati</taxon>
        <taxon>Actinomycetota</taxon>
        <taxon>Actinomycetes</taxon>
        <taxon>Mycobacteriales</taxon>
        <taxon>Gordoniaceae</taxon>
        <taxon>Gordonia</taxon>
    </lineage>
</organism>
<keyword evidence="7" id="KW-0862">Zinc</keyword>
<evidence type="ECO:0000256" key="7">
    <source>
        <dbReference type="ARBA" id="ARBA00022833"/>
    </source>
</evidence>
<dbReference type="Pfam" id="PF00383">
    <property type="entry name" value="dCMP_cyt_deam_1"/>
    <property type="match status" value="1"/>
</dbReference>